<dbReference type="AlphaFoldDB" id="A0A1Y2DID5"/>
<dbReference type="STRING" id="1754190.A0A1Y2DID5"/>
<dbReference type="GO" id="GO:0034727">
    <property type="term" value="P:piecemeal microautophagy of the nucleus"/>
    <property type="evidence" value="ECO:0007669"/>
    <property type="project" value="TreeGrafter"/>
</dbReference>
<evidence type="ECO:0000256" key="16">
    <source>
        <dbReference type="ARBA" id="ARBA00023180"/>
    </source>
</evidence>
<evidence type="ECO:0000256" key="2">
    <source>
        <dbReference type="ARBA" id="ARBA00004270"/>
    </source>
</evidence>
<comment type="subunit">
    <text evidence="5">Binds to both phosphatidylinositol (PI) and phosphatidylinositol 3,5-bisphosphate (PIP2).</text>
</comment>
<dbReference type="Pfam" id="PF01764">
    <property type="entry name" value="Lipase_3"/>
    <property type="match status" value="1"/>
</dbReference>
<evidence type="ECO:0000256" key="9">
    <source>
        <dbReference type="ARBA" id="ARBA00022801"/>
    </source>
</evidence>
<dbReference type="GO" id="GO:0006660">
    <property type="term" value="P:phosphatidylserine catabolic process"/>
    <property type="evidence" value="ECO:0007669"/>
    <property type="project" value="TreeGrafter"/>
</dbReference>
<keyword evidence="14" id="KW-0443">Lipid metabolism</keyword>
<comment type="function">
    <text evidence="17">Lipase which is essential for lysis of subvacuolar cytoplasm to vacuole targeted bodies and intravacuolar autophagic bodies. Involved in the lysis of intravacuolar multivesicular body (MVB) vesicles. The intravacuolar membrane disintegration by ATG15 is critical to life span extension.</text>
</comment>
<keyword evidence="12" id="KW-1133">Transmembrane helix</keyword>
<dbReference type="GO" id="GO:0004620">
    <property type="term" value="F:phospholipase activity"/>
    <property type="evidence" value="ECO:0007669"/>
    <property type="project" value="TreeGrafter"/>
</dbReference>
<dbReference type="InterPro" id="IPR002921">
    <property type="entry name" value="Fungal_lipase-type"/>
</dbReference>
<dbReference type="GO" id="GO:0032585">
    <property type="term" value="C:multivesicular body membrane"/>
    <property type="evidence" value="ECO:0007669"/>
    <property type="project" value="UniProtKB-SubCell"/>
</dbReference>
<dbReference type="SUPFAM" id="SSF53474">
    <property type="entry name" value="alpha/beta-Hydrolases"/>
    <property type="match status" value="1"/>
</dbReference>
<evidence type="ECO:0000313" key="20">
    <source>
        <dbReference type="EMBL" id="ORY58987.1"/>
    </source>
</evidence>
<dbReference type="GO" id="GO:0046461">
    <property type="term" value="P:neutral lipid catabolic process"/>
    <property type="evidence" value="ECO:0007669"/>
    <property type="project" value="TreeGrafter"/>
</dbReference>
<dbReference type="InterPro" id="IPR029058">
    <property type="entry name" value="AB_hydrolase_fold"/>
</dbReference>
<evidence type="ECO:0000256" key="6">
    <source>
        <dbReference type="ARBA" id="ARBA00013279"/>
    </source>
</evidence>
<sequence length="278" mass="31471">KNEMTVPNPKSNETVYQLLIMSRNAYVPPYADDWVDLTEYGWDILIPFGWSDDSNDRIAKMVRGYIFENVRNNILVVSIKGTSAGLFGIGGPTAENDRYNDNMMFSCCCAVVDRIWKGICGCHSGIFNVCELGCLRDESRNYKNSYFVQLQVRPILEFVEKYRIEKNYEVFLTGHSLGGSLASLSGLSEMAPVMTYEAPGEAQFARRIGLIKTELHEVEKYKEIYNNVPIYHFGNNGDPIFLGKCTGITSSCYYSGFAMETKCHVGKLYMFDLDKNIS</sequence>
<comment type="similarity">
    <text evidence="4">Belongs to the AB hydrolase superfamily. Lipase family.</text>
</comment>
<dbReference type="Gene3D" id="3.40.50.1820">
    <property type="entry name" value="alpha/beta hydrolase"/>
    <property type="match status" value="1"/>
</dbReference>
<keyword evidence="16" id="KW-0325">Glycoprotein</keyword>
<evidence type="ECO:0000256" key="14">
    <source>
        <dbReference type="ARBA" id="ARBA00023098"/>
    </source>
</evidence>
<keyword evidence="9 20" id="KW-0378">Hydrolase</keyword>
<keyword evidence="8" id="KW-0967">Endosome</keyword>
<feature type="non-terminal residue" evidence="20">
    <location>
        <position position="1"/>
    </location>
</feature>
<dbReference type="Proteomes" id="UP000193920">
    <property type="component" value="Unassembled WGS sequence"/>
</dbReference>
<dbReference type="GO" id="GO:0004806">
    <property type="term" value="F:triacylglycerol lipase activity"/>
    <property type="evidence" value="ECO:0007669"/>
    <property type="project" value="UniProtKB-EC"/>
</dbReference>
<name>A0A1Y2DID5_9FUNG</name>
<accession>A0A1Y2DID5</accession>
<evidence type="ECO:0000313" key="21">
    <source>
        <dbReference type="Proteomes" id="UP000193920"/>
    </source>
</evidence>
<evidence type="ECO:0000256" key="10">
    <source>
        <dbReference type="ARBA" id="ARBA00022963"/>
    </source>
</evidence>
<keyword evidence="13" id="KW-0072">Autophagy</keyword>
<dbReference type="GO" id="GO:0005775">
    <property type="term" value="C:vacuolar lumen"/>
    <property type="evidence" value="ECO:0007669"/>
    <property type="project" value="TreeGrafter"/>
</dbReference>
<dbReference type="EMBL" id="MCOG01000065">
    <property type="protein sequence ID" value="ORY58987.1"/>
    <property type="molecule type" value="Genomic_DNA"/>
</dbReference>
<evidence type="ECO:0000256" key="12">
    <source>
        <dbReference type="ARBA" id="ARBA00022989"/>
    </source>
</evidence>
<comment type="subcellular location">
    <subcellularLocation>
        <location evidence="3">Endosome</location>
        <location evidence="3">Multivesicular body membrane</location>
        <topology evidence="3">Single-pass type II membrane protein</topology>
    </subcellularLocation>
    <subcellularLocation>
        <location evidence="2">Prevacuolar compartment membrane</location>
        <topology evidence="2">Single-pass type II membrane protein</topology>
    </subcellularLocation>
</comment>
<dbReference type="PANTHER" id="PTHR47175">
    <property type="entry name" value="LIPASE ATG15-RELATED"/>
    <property type="match status" value="1"/>
</dbReference>
<organism evidence="20 21">
    <name type="scientific">Neocallimastix californiae</name>
    <dbReference type="NCBI Taxonomy" id="1754190"/>
    <lineage>
        <taxon>Eukaryota</taxon>
        <taxon>Fungi</taxon>
        <taxon>Fungi incertae sedis</taxon>
        <taxon>Chytridiomycota</taxon>
        <taxon>Chytridiomycota incertae sedis</taxon>
        <taxon>Neocallimastigomycetes</taxon>
        <taxon>Neocallimastigales</taxon>
        <taxon>Neocallimastigaceae</taxon>
        <taxon>Neocallimastix</taxon>
    </lineage>
</organism>
<dbReference type="GO" id="GO:0034496">
    <property type="term" value="P:multivesicular body membrane disassembly"/>
    <property type="evidence" value="ECO:0007669"/>
    <property type="project" value="TreeGrafter"/>
</dbReference>
<evidence type="ECO:0000256" key="11">
    <source>
        <dbReference type="ARBA" id="ARBA00022968"/>
    </source>
</evidence>
<dbReference type="OrthoDB" id="58570at2759"/>
<comment type="catalytic activity">
    <reaction evidence="1">
        <text>a triacylglycerol + H2O = a diacylglycerol + a fatty acid + H(+)</text>
        <dbReference type="Rhea" id="RHEA:12044"/>
        <dbReference type="ChEBI" id="CHEBI:15377"/>
        <dbReference type="ChEBI" id="CHEBI:15378"/>
        <dbReference type="ChEBI" id="CHEBI:17855"/>
        <dbReference type="ChEBI" id="CHEBI:18035"/>
        <dbReference type="ChEBI" id="CHEBI:28868"/>
        <dbReference type="EC" id="3.1.1.3"/>
    </reaction>
</comment>
<evidence type="ECO:0000256" key="18">
    <source>
        <dbReference type="ARBA" id="ARBA00029828"/>
    </source>
</evidence>
<keyword evidence="15" id="KW-0472">Membrane</keyword>
<feature type="domain" description="Fungal lipase-type" evidence="19">
    <location>
        <begin position="152"/>
        <end position="186"/>
    </location>
</feature>
<keyword evidence="11" id="KW-0735">Signal-anchor</keyword>
<proteinExistence type="inferred from homology"/>
<protein>
    <recommendedName>
        <fullName evidence="6">triacylglycerol lipase</fullName>
        <ecNumber evidence="6">3.1.1.3</ecNumber>
    </recommendedName>
    <alternativeName>
        <fullName evidence="18">Autophagy-related protein 15</fullName>
    </alternativeName>
</protein>
<evidence type="ECO:0000256" key="4">
    <source>
        <dbReference type="ARBA" id="ARBA00010701"/>
    </source>
</evidence>
<evidence type="ECO:0000256" key="13">
    <source>
        <dbReference type="ARBA" id="ARBA00023006"/>
    </source>
</evidence>
<evidence type="ECO:0000256" key="17">
    <source>
        <dbReference type="ARBA" id="ARBA00024663"/>
    </source>
</evidence>
<keyword evidence="7" id="KW-0812">Transmembrane</keyword>
<dbReference type="PANTHER" id="PTHR47175:SF2">
    <property type="entry name" value="LIPASE ATG15-RELATED"/>
    <property type="match status" value="1"/>
</dbReference>
<dbReference type="InterPro" id="IPR050805">
    <property type="entry name" value="ATG15_Lipase"/>
</dbReference>
<comment type="caution">
    <text evidence="20">The sequence shown here is derived from an EMBL/GenBank/DDBJ whole genome shotgun (WGS) entry which is preliminary data.</text>
</comment>
<evidence type="ECO:0000256" key="3">
    <source>
        <dbReference type="ARBA" id="ARBA00004343"/>
    </source>
</evidence>
<evidence type="ECO:0000256" key="15">
    <source>
        <dbReference type="ARBA" id="ARBA00023136"/>
    </source>
</evidence>
<evidence type="ECO:0000259" key="19">
    <source>
        <dbReference type="Pfam" id="PF01764"/>
    </source>
</evidence>
<feature type="non-terminal residue" evidence="20">
    <location>
        <position position="278"/>
    </location>
</feature>
<reference evidence="20 21" key="1">
    <citation type="submission" date="2016-08" db="EMBL/GenBank/DDBJ databases">
        <title>A Parts List for Fungal Cellulosomes Revealed by Comparative Genomics.</title>
        <authorList>
            <consortium name="DOE Joint Genome Institute"/>
            <person name="Haitjema C.H."/>
            <person name="Gilmore S.P."/>
            <person name="Henske J.K."/>
            <person name="Solomon K.V."/>
            <person name="De Groot R."/>
            <person name="Kuo A."/>
            <person name="Mondo S.J."/>
            <person name="Salamov A.A."/>
            <person name="Labutti K."/>
            <person name="Zhao Z."/>
            <person name="Chiniquy J."/>
            <person name="Barry K."/>
            <person name="Brewer H.M."/>
            <person name="Purvine S.O."/>
            <person name="Wright A.T."/>
            <person name="Boxma B."/>
            <person name="Van Alen T."/>
            <person name="Hackstein J.H."/>
            <person name="Baker S.E."/>
            <person name="Grigoriev I.V."/>
            <person name="O'Malley M.A."/>
        </authorList>
    </citation>
    <scope>NUCLEOTIDE SEQUENCE [LARGE SCALE GENOMIC DNA]</scope>
    <source>
        <strain evidence="20 21">G1</strain>
    </source>
</reference>
<evidence type="ECO:0000256" key="7">
    <source>
        <dbReference type="ARBA" id="ARBA00022692"/>
    </source>
</evidence>
<evidence type="ECO:0000256" key="1">
    <source>
        <dbReference type="ARBA" id="ARBA00001024"/>
    </source>
</evidence>
<dbReference type="EC" id="3.1.1.3" evidence="6"/>
<evidence type="ECO:0000256" key="5">
    <source>
        <dbReference type="ARBA" id="ARBA00011137"/>
    </source>
</evidence>
<gene>
    <name evidence="20" type="ORF">LY90DRAFT_362734</name>
</gene>
<keyword evidence="10" id="KW-0442">Lipid degradation</keyword>
<evidence type="ECO:0000256" key="8">
    <source>
        <dbReference type="ARBA" id="ARBA00022753"/>
    </source>
</evidence>
<keyword evidence="21" id="KW-1185">Reference proteome</keyword>